<accession>A0A3M7TUD6</accession>
<dbReference type="Proteomes" id="UP000278746">
    <property type="component" value="Unassembled WGS sequence"/>
</dbReference>
<protein>
    <submittedName>
        <fullName evidence="1">DUF2487 family protein</fullName>
    </submittedName>
</protein>
<dbReference type="InterPro" id="IPR019615">
    <property type="entry name" value="DUF2487"/>
</dbReference>
<reference evidence="1 2" key="1">
    <citation type="submission" date="2018-10" db="EMBL/GenBank/DDBJ databases">
        <title>Bacillus Keqinensis sp. nov., a moderately halophilic bacterium isolated from a saline-alkaline lake.</title>
        <authorList>
            <person name="Wang H."/>
        </authorList>
    </citation>
    <scope>NUCLEOTIDE SEQUENCE [LARGE SCALE GENOMIC DNA]</scope>
    <source>
        <strain evidence="1 2">KQ-3</strain>
    </source>
</reference>
<dbReference type="OrthoDB" id="2678750at2"/>
<name>A0A3M7TUD6_9BACI</name>
<sequence length="159" mass="18682">MKWVTNDLDMYMNAKEYVDTAIIPLVPLNWEKDIKGTVSKGEFSSILIDEIEKQFKGRLFQLPPFTYLTEESDESRTSRLQEWDRHFFDNGFKHIVYVTSDGDWKRVEGNLPDQLIWIPALPLENVDPAYAREMISQQMKQILPLITDKWQSGPKERNS</sequence>
<gene>
    <name evidence="1" type="ORF">EBO34_04185</name>
</gene>
<proteinExistence type="predicted"/>
<comment type="caution">
    <text evidence="1">The sequence shown here is derived from an EMBL/GenBank/DDBJ whole genome shotgun (WGS) entry which is preliminary data.</text>
</comment>
<evidence type="ECO:0000313" key="1">
    <source>
        <dbReference type="EMBL" id="RNA69157.1"/>
    </source>
</evidence>
<evidence type="ECO:0000313" key="2">
    <source>
        <dbReference type="Proteomes" id="UP000278746"/>
    </source>
</evidence>
<dbReference type="RefSeq" id="WP_122896679.1">
    <property type="nucleotide sequence ID" value="NZ_RHIB01000001.1"/>
</dbReference>
<dbReference type="Pfam" id="PF10673">
    <property type="entry name" value="DUF2487"/>
    <property type="match status" value="1"/>
</dbReference>
<dbReference type="AlphaFoldDB" id="A0A3M7TUD6"/>
<dbReference type="EMBL" id="RHIB01000001">
    <property type="protein sequence ID" value="RNA69157.1"/>
    <property type="molecule type" value="Genomic_DNA"/>
</dbReference>
<organism evidence="1 2">
    <name type="scientific">Alteribacter keqinensis</name>
    <dbReference type="NCBI Taxonomy" id="2483800"/>
    <lineage>
        <taxon>Bacteria</taxon>
        <taxon>Bacillati</taxon>
        <taxon>Bacillota</taxon>
        <taxon>Bacilli</taxon>
        <taxon>Bacillales</taxon>
        <taxon>Bacillaceae</taxon>
        <taxon>Alteribacter</taxon>
    </lineage>
</organism>
<keyword evidence="2" id="KW-1185">Reference proteome</keyword>